<dbReference type="STRING" id="1618387.UW44_C0002G0093"/>
<evidence type="ECO:0000256" key="2">
    <source>
        <dbReference type="ARBA" id="ARBA00022540"/>
    </source>
</evidence>
<dbReference type="FunFam" id="2.40.50.140:FF:000002">
    <property type="entry name" value="Translation initiation factor IF-1"/>
    <property type="match status" value="1"/>
</dbReference>
<keyword evidence="4" id="KW-0694">RNA-binding</keyword>
<dbReference type="EMBL" id="LCIH01000002">
    <property type="protein sequence ID" value="KKT52427.1"/>
    <property type="molecule type" value="Genomic_DNA"/>
</dbReference>
<keyword evidence="2 4" id="KW-0396">Initiation factor</keyword>
<organism evidence="7 8">
    <name type="scientific">Candidatus Collierbacteria bacterium GW2011_GWB2_44_22</name>
    <dbReference type="NCBI Taxonomy" id="1618387"/>
    <lineage>
        <taxon>Bacteria</taxon>
        <taxon>Candidatus Collieribacteriota</taxon>
    </lineage>
</organism>
<evidence type="ECO:0000256" key="4">
    <source>
        <dbReference type="HAMAP-Rule" id="MF_00075"/>
    </source>
</evidence>
<evidence type="ECO:0000256" key="3">
    <source>
        <dbReference type="ARBA" id="ARBA00022917"/>
    </source>
</evidence>
<dbReference type="GO" id="GO:0005829">
    <property type="term" value="C:cytosol"/>
    <property type="evidence" value="ECO:0007669"/>
    <property type="project" value="TreeGrafter"/>
</dbReference>
<protein>
    <recommendedName>
        <fullName evidence="4 5">Translation initiation factor IF-1</fullName>
    </recommendedName>
</protein>
<evidence type="ECO:0000259" key="6">
    <source>
        <dbReference type="PROSITE" id="PS50832"/>
    </source>
</evidence>
<accession>A0A0G1K7Y4</accession>
<dbReference type="PANTHER" id="PTHR33370:SF1">
    <property type="entry name" value="TRANSLATION INITIATION FACTOR IF-1, CHLOROPLASTIC"/>
    <property type="match status" value="1"/>
</dbReference>
<keyword evidence="4" id="KW-0963">Cytoplasm</keyword>
<comment type="function">
    <text evidence="4">One of the essential components for the initiation of protein synthesis. Stabilizes the binding of IF-2 and IF-3 on the 30S subunit to which N-formylmethionyl-tRNA(fMet) subsequently binds. Helps modulate mRNA selection, yielding the 30S pre-initiation complex (PIC). Upon addition of the 50S ribosomal subunit IF-1, IF-2 and IF-3 are released leaving the mature 70S translation initiation complex.</text>
</comment>
<dbReference type="InterPro" id="IPR004368">
    <property type="entry name" value="TIF_IF1"/>
</dbReference>
<keyword evidence="3 4" id="KW-0648">Protein biosynthesis</keyword>
<dbReference type="InterPro" id="IPR006196">
    <property type="entry name" value="RNA-binding_domain_S1_IF1"/>
</dbReference>
<dbReference type="Proteomes" id="UP000034006">
    <property type="component" value="Unassembled WGS sequence"/>
</dbReference>
<dbReference type="GO" id="GO:0019843">
    <property type="term" value="F:rRNA binding"/>
    <property type="evidence" value="ECO:0007669"/>
    <property type="project" value="UniProtKB-UniRule"/>
</dbReference>
<evidence type="ECO:0000256" key="5">
    <source>
        <dbReference type="NCBIfam" id="TIGR00008"/>
    </source>
</evidence>
<dbReference type="InterPro" id="IPR012340">
    <property type="entry name" value="NA-bd_OB-fold"/>
</dbReference>
<proteinExistence type="inferred from homology"/>
<name>A0A0G1K7Y4_9BACT</name>
<feature type="domain" description="S1-like" evidence="6">
    <location>
        <begin position="36"/>
        <end position="111"/>
    </location>
</feature>
<dbReference type="PANTHER" id="PTHR33370">
    <property type="entry name" value="TRANSLATION INITIATION FACTOR IF-1, CHLOROPLASTIC"/>
    <property type="match status" value="1"/>
</dbReference>
<comment type="subcellular location">
    <subcellularLocation>
        <location evidence="4">Cytoplasm</location>
    </subcellularLocation>
</comment>
<dbReference type="NCBIfam" id="TIGR00008">
    <property type="entry name" value="infA"/>
    <property type="match status" value="1"/>
</dbReference>
<dbReference type="SUPFAM" id="SSF50249">
    <property type="entry name" value="Nucleic acid-binding proteins"/>
    <property type="match status" value="1"/>
</dbReference>
<gene>
    <name evidence="4" type="primary">infA</name>
    <name evidence="7" type="ORF">UW44_C0002G0093</name>
</gene>
<comment type="subunit">
    <text evidence="4">Component of the 30S ribosomal translation pre-initiation complex which assembles on the 30S ribosome in the order IF-2 and IF-3, IF-1 and N-formylmethionyl-tRNA(fMet); mRNA recruitment can occur at any time during PIC assembly.</text>
</comment>
<evidence type="ECO:0000313" key="7">
    <source>
        <dbReference type="EMBL" id="KKT52427.1"/>
    </source>
</evidence>
<dbReference type="PROSITE" id="PS50832">
    <property type="entry name" value="S1_IF1_TYPE"/>
    <property type="match status" value="1"/>
</dbReference>
<reference evidence="7 8" key="1">
    <citation type="journal article" date="2015" name="Nature">
        <title>rRNA introns, odd ribosomes, and small enigmatic genomes across a large radiation of phyla.</title>
        <authorList>
            <person name="Brown C.T."/>
            <person name="Hug L.A."/>
            <person name="Thomas B.C."/>
            <person name="Sharon I."/>
            <person name="Castelle C.J."/>
            <person name="Singh A."/>
            <person name="Wilkins M.J."/>
            <person name="Williams K.H."/>
            <person name="Banfield J.F."/>
        </authorList>
    </citation>
    <scope>NUCLEOTIDE SEQUENCE [LARGE SCALE GENOMIC DNA]</scope>
</reference>
<comment type="caution">
    <text evidence="7">The sequence shown here is derived from an EMBL/GenBank/DDBJ whole genome shotgun (WGS) entry which is preliminary data.</text>
</comment>
<dbReference type="PATRIC" id="fig|1618387.3.peg.177"/>
<dbReference type="GO" id="GO:0003743">
    <property type="term" value="F:translation initiation factor activity"/>
    <property type="evidence" value="ECO:0007669"/>
    <property type="project" value="UniProtKB-UniRule"/>
</dbReference>
<dbReference type="GO" id="GO:0043022">
    <property type="term" value="F:ribosome binding"/>
    <property type="evidence" value="ECO:0007669"/>
    <property type="project" value="UniProtKB-UniRule"/>
</dbReference>
<sequence length="111" mass="12787">MSGYFIVVFVVQLPYRWTALPGTSNTRLGLVKYHLHNFNMAKNQMTEVNGVVSESLPNMQFRVTLDDGREILAHLAGRMRLHRIRVMPGDKVKLEMSDYDTDKGRIVYRSS</sequence>
<dbReference type="Gene3D" id="2.40.50.140">
    <property type="entry name" value="Nucleic acid-binding proteins"/>
    <property type="match status" value="1"/>
</dbReference>
<evidence type="ECO:0000313" key="8">
    <source>
        <dbReference type="Proteomes" id="UP000034006"/>
    </source>
</evidence>
<comment type="similarity">
    <text evidence="1 4">Belongs to the IF-1 family.</text>
</comment>
<keyword evidence="4" id="KW-0699">rRNA-binding</keyword>
<dbReference type="Pfam" id="PF01176">
    <property type="entry name" value="eIF-1a"/>
    <property type="match status" value="1"/>
</dbReference>
<dbReference type="AlphaFoldDB" id="A0A0G1K7Y4"/>
<dbReference type="HAMAP" id="MF_00075">
    <property type="entry name" value="IF_1"/>
    <property type="match status" value="1"/>
</dbReference>
<dbReference type="CDD" id="cd04451">
    <property type="entry name" value="S1_IF1"/>
    <property type="match status" value="1"/>
</dbReference>
<evidence type="ECO:0000256" key="1">
    <source>
        <dbReference type="ARBA" id="ARBA00010939"/>
    </source>
</evidence>